<proteinExistence type="predicted"/>
<evidence type="ECO:0000313" key="1">
    <source>
        <dbReference type="EMBL" id="CAF0918839.1"/>
    </source>
</evidence>
<accession>A0A814ARY7</accession>
<sequence length="73" mass="8143">MEGITPKPQPVTEQRCSMNVTDLADIFTVVRLFLQYLYLTTVKILAKWVTFIEQRSAVTGRGLSAMPPSAIAQ</sequence>
<gene>
    <name evidence="1" type="ORF">IZO911_LOCUS13196</name>
    <name evidence="2" type="ORF">KXQ929_LOCUS5262</name>
</gene>
<dbReference type="Proteomes" id="UP000663860">
    <property type="component" value="Unassembled WGS sequence"/>
</dbReference>
<evidence type="ECO:0000313" key="2">
    <source>
        <dbReference type="EMBL" id="CAF3603530.1"/>
    </source>
</evidence>
<dbReference type="EMBL" id="CAJOBB010000191">
    <property type="protein sequence ID" value="CAF3603530.1"/>
    <property type="molecule type" value="Genomic_DNA"/>
</dbReference>
<name>A0A814ARY7_9BILA</name>
<dbReference type="AlphaFoldDB" id="A0A814ARY7"/>
<dbReference type="EMBL" id="CAJNOE010000105">
    <property type="protein sequence ID" value="CAF0918839.1"/>
    <property type="molecule type" value="Genomic_DNA"/>
</dbReference>
<evidence type="ECO:0000313" key="3">
    <source>
        <dbReference type="Proteomes" id="UP000663860"/>
    </source>
</evidence>
<protein>
    <submittedName>
        <fullName evidence="1">Uncharacterized protein</fullName>
    </submittedName>
</protein>
<comment type="caution">
    <text evidence="1">The sequence shown here is derived from an EMBL/GenBank/DDBJ whole genome shotgun (WGS) entry which is preliminary data.</text>
</comment>
<reference evidence="1" key="1">
    <citation type="submission" date="2021-02" db="EMBL/GenBank/DDBJ databases">
        <authorList>
            <person name="Nowell W R."/>
        </authorList>
    </citation>
    <scope>NUCLEOTIDE SEQUENCE</scope>
</reference>
<organism evidence="1 3">
    <name type="scientific">Adineta steineri</name>
    <dbReference type="NCBI Taxonomy" id="433720"/>
    <lineage>
        <taxon>Eukaryota</taxon>
        <taxon>Metazoa</taxon>
        <taxon>Spiralia</taxon>
        <taxon>Gnathifera</taxon>
        <taxon>Rotifera</taxon>
        <taxon>Eurotatoria</taxon>
        <taxon>Bdelloidea</taxon>
        <taxon>Adinetida</taxon>
        <taxon>Adinetidae</taxon>
        <taxon>Adineta</taxon>
    </lineage>
</organism>
<dbReference type="Proteomes" id="UP000663868">
    <property type="component" value="Unassembled WGS sequence"/>
</dbReference>